<dbReference type="GeneID" id="16074757"/>
<reference evidence="3" key="1">
    <citation type="submission" date="2009-08" db="EMBL/GenBank/DDBJ databases">
        <title>Annotation of Salpingoeca rosetta.</title>
        <authorList>
            <consortium name="The Broad Institute Genome Sequencing Platform"/>
            <person name="Russ C."/>
            <person name="Cuomo C."/>
            <person name="Burger G."/>
            <person name="Gray M.W."/>
            <person name="Holland P.W.H."/>
            <person name="King N."/>
            <person name="Lang F.B.F."/>
            <person name="Roger A.J."/>
            <person name="Ruiz-Trillo I."/>
            <person name="Young S.K."/>
            <person name="Zeng Q."/>
            <person name="Gargeya S."/>
            <person name="Alvarado L."/>
            <person name="Berlin A."/>
            <person name="Chapman S.B."/>
            <person name="Chen Z."/>
            <person name="Freedman E."/>
            <person name="Gellesch M."/>
            <person name="Goldberg J."/>
            <person name="Griggs A."/>
            <person name="Gujja S."/>
            <person name="Heilman E."/>
            <person name="Heiman D."/>
            <person name="Howarth C."/>
            <person name="Mehta T."/>
            <person name="Neiman D."/>
            <person name="Pearson M."/>
            <person name="Roberts A."/>
            <person name="Saif S."/>
            <person name="Shea T."/>
            <person name="Shenoy N."/>
            <person name="Sisk P."/>
            <person name="Stolte C."/>
            <person name="Sykes S."/>
            <person name="White J."/>
            <person name="Yandava C."/>
            <person name="Haas B."/>
            <person name="Nusbaum C."/>
            <person name="Birren B."/>
        </authorList>
    </citation>
    <scope>NUCLEOTIDE SEQUENCE [LARGE SCALE GENOMIC DNA]</scope>
    <source>
        <strain evidence="3">ATCC 50818</strain>
    </source>
</reference>
<dbReference type="InParanoid" id="F2U9W9"/>
<organism evidence="4">
    <name type="scientific">Salpingoeca rosetta (strain ATCC 50818 / BSB-021)</name>
    <dbReference type="NCBI Taxonomy" id="946362"/>
    <lineage>
        <taxon>Eukaryota</taxon>
        <taxon>Choanoflagellata</taxon>
        <taxon>Craspedida</taxon>
        <taxon>Salpingoecidae</taxon>
        <taxon>Salpingoeca</taxon>
    </lineage>
</organism>
<proteinExistence type="predicted"/>
<dbReference type="GO" id="GO:0005737">
    <property type="term" value="C:cytoplasm"/>
    <property type="evidence" value="ECO:0007669"/>
    <property type="project" value="TreeGrafter"/>
</dbReference>
<dbReference type="InterPro" id="IPR029055">
    <property type="entry name" value="Ntn_hydrolases_N"/>
</dbReference>
<dbReference type="Proteomes" id="UP000007799">
    <property type="component" value="Unassembled WGS sequence"/>
</dbReference>
<dbReference type="GO" id="GO:0004298">
    <property type="term" value="F:threonine-type endopeptidase activity"/>
    <property type="evidence" value="ECO:0007669"/>
    <property type="project" value="TreeGrafter"/>
</dbReference>
<name>F2U9W9_SALR5</name>
<dbReference type="RefSeq" id="XP_004994177.1">
    <property type="nucleotide sequence ID" value="XM_004994120.1"/>
</dbReference>
<dbReference type="InterPro" id="IPR000246">
    <property type="entry name" value="Peptidase_T2"/>
</dbReference>
<evidence type="ECO:0000313" key="4">
    <source>
        <dbReference type="Proteomes" id="UP000007799"/>
    </source>
</evidence>
<dbReference type="OrthoDB" id="77601at2759"/>
<dbReference type="Pfam" id="PF01112">
    <property type="entry name" value="Asparaginase_2"/>
    <property type="match status" value="1"/>
</dbReference>
<gene>
    <name evidence="3" type="ORF">PTSG_12219</name>
</gene>
<dbReference type="SUPFAM" id="SSF56235">
    <property type="entry name" value="N-terminal nucleophile aminohydrolases (Ntn hydrolases)"/>
    <property type="match status" value="1"/>
</dbReference>
<dbReference type="GO" id="GO:0051604">
    <property type="term" value="P:protein maturation"/>
    <property type="evidence" value="ECO:0007669"/>
    <property type="project" value="TreeGrafter"/>
</dbReference>
<dbReference type="Gene3D" id="3.60.20.30">
    <property type="entry name" value="(Glycosyl)asparaginase"/>
    <property type="match status" value="1"/>
</dbReference>
<dbReference type="PANTHER" id="PTHR10188">
    <property type="entry name" value="L-ASPARAGINASE"/>
    <property type="match status" value="1"/>
</dbReference>
<dbReference type="PANTHER" id="PTHR10188:SF8">
    <property type="entry name" value="THREONINE ASPARTASE 1"/>
    <property type="match status" value="1"/>
</dbReference>
<dbReference type="FunCoup" id="F2U9W9">
    <property type="interactions" value="1011"/>
</dbReference>
<feature type="active site" description="Nucleophile" evidence="1">
    <location>
        <position position="209"/>
    </location>
</feature>
<evidence type="ECO:0000313" key="3">
    <source>
        <dbReference type="EMBL" id="EGD73146.1"/>
    </source>
</evidence>
<dbReference type="KEGG" id="sre:PTSG_12219"/>
<evidence type="ECO:0000256" key="1">
    <source>
        <dbReference type="PIRSR" id="PIRSR600246-1"/>
    </source>
</evidence>
<evidence type="ECO:0000256" key="2">
    <source>
        <dbReference type="PIRSR" id="PIRSR600246-3"/>
    </source>
</evidence>
<feature type="site" description="Cleavage; by autolysis" evidence="2">
    <location>
        <begin position="208"/>
        <end position="209"/>
    </location>
</feature>
<dbReference type="STRING" id="946362.F2U9W9"/>
<accession>F2U9W9</accession>
<sequence length="367" mass="39476">MGWLLLCHTGCGDYSKAYGVSMQGLCTTALDHFRQGMLKLESSPYAPPHAHFKDRFYQLAVDTAAMLEDNPTTSAGRGSNPTVSERIELESCVMTDTQELGCVTCVTECRNPCRLAMAILREAQHERLLGRRPPRILTGAGADRFAHRCGLGDAHAQSYLLTGRRLAACRKWKAVLQQAENLTKRAKTDATTTSTSTCDGDDQDSVRDTVGLVAVHTSGAIIAIVSSGGHILKDDGRVGLAGVPGAGVWVDPQNHEDGTITQSATITTGTGEDVLSTMLARGCTRDAVAKFRQRFPSTAFAALSLTLTGTKHRDAGEVQLTRATIDVSQQHAGLVFGYATHHAEPETFMKVSPHQQIAVSLDGQREQ</sequence>
<dbReference type="AlphaFoldDB" id="F2U9W9"/>
<keyword evidence="4" id="KW-1185">Reference proteome</keyword>
<protein>
    <submittedName>
        <fullName evidence="3">Uncharacterized protein</fullName>
    </submittedName>
</protein>
<dbReference type="EMBL" id="GL832965">
    <property type="protein sequence ID" value="EGD73146.1"/>
    <property type="molecule type" value="Genomic_DNA"/>
</dbReference>
<dbReference type="eggNOG" id="KOG1592">
    <property type="taxonomic scope" value="Eukaryota"/>
</dbReference>